<dbReference type="InterPro" id="IPR050426">
    <property type="entry name" value="Glycosyltransferase_28"/>
</dbReference>
<feature type="non-terminal residue" evidence="5">
    <location>
        <position position="1080"/>
    </location>
</feature>
<gene>
    <name evidence="5" type="ORF">NA57DRAFT_24584</name>
</gene>
<feature type="compositionally biased region" description="Low complexity" evidence="2">
    <location>
        <begin position="701"/>
        <end position="725"/>
    </location>
</feature>
<evidence type="ECO:0000259" key="3">
    <source>
        <dbReference type="Pfam" id="PF03033"/>
    </source>
</evidence>
<dbReference type="InterPro" id="IPR004276">
    <property type="entry name" value="GlycoTrans_28_N"/>
</dbReference>
<dbReference type="SMART" id="SM00726">
    <property type="entry name" value="UIM"/>
    <property type="match status" value="3"/>
</dbReference>
<dbReference type="OrthoDB" id="5835829at2759"/>
<feature type="compositionally biased region" description="Polar residues" evidence="2">
    <location>
        <begin position="655"/>
        <end position="669"/>
    </location>
</feature>
<feature type="domain" description="Glycosyltransferase family 28 N-terminal" evidence="3">
    <location>
        <begin position="85"/>
        <end position="143"/>
    </location>
</feature>
<organism evidence="5 6">
    <name type="scientific">Rhizodiscina lignyota</name>
    <dbReference type="NCBI Taxonomy" id="1504668"/>
    <lineage>
        <taxon>Eukaryota</taxon>
        <taxon>Fungi</taxon>
        <taxon>Dikarya</taxon>
        <taxon>Ascomycota</taxon>
        <taxon>Pezizomycotina</taxon>
        <taxon>Dothideomycetes</taxon>
        <taxon>Pleosporomycetidae</taxon>
        <taxon>Aulographales</taxon>
        <taxon>Rhizodiscinaceae</taxon>
        <taxon>Rhizodiscina</taxon>
    </lineage>
</organism>
<dbReference type="InterPro" id="IPR003903">
    <property type="entry name" value="UIM_dom"/>
</dbReference>
<sequence>PPAYSNEWGHIHDEQGGMGTNAQVADDGRVNIRIDQRSRKLSSFLVPALRHQLDHIREEGPPPPPYIPESLGGAPGTKLPPPLNIVIHVVGSRGDVQPFLALGKVLKESYKHRVRLATHPTFKNFVEENGLEFFSIGGDPSELMAFMVKNPGLMPGFDAIRKGDIGKRRQGIGEIIKGCWRSCFEIGDGMDQPADDMTLRYTGGQEIRTAYLHAGAGKPFIADAIIANPPSFAHIHCAERLGIPLHMMFTMPWSPTSSFPHPLANIQSSDADTTLTNFMSYALVDMLTWQGLGDIINRFRVHSLQLEPISLMWAPGMLARVRVPWTYCWSPALIPKPKDWASHISISGFYFLNLATNFTPAPDLLEYLQAGDPPVYIGFGSIVVDDPNALTKMIFEAVQKVGCRALVSKGWGGIGADELGIPEGVFMLGNVPHDWLFQHVSAVVHHGGAGTTAAGIAAGKPTMIVPFFGDQPFWGAMVARAGAGPKPIPYKVLTADNLAEAIRFCLKPESQVKAKEMAEQIRQEKGNEAGAESFHQMLPGGVEGMRCAILPDRAAVWRVKRSNVRLSALAACILAEEKILSFSDLKLFRSREYETDEGPWDPVTGGAGALIGTVGSMLMGVADMPIETLKALRIHPDAQKAKASPPKKPLSPGAQSSERTFSETSTVLTDITPVVSPTPITDPQDMNKLVVPEHSEQRSLSGVFSRHSRSGSGSSSRPGSRGESPVGRERSHSRSTSMKTWVNNENEHNKHVKLDTILGTGKGMQRIIGAGLKSPMDFSLALAKGFHNMPKLYGDDTVREVDKVTGVQSGIKTAAKEFGYGMYDGITGLVTQPYLGAKKKGAEGFVKGVGKGIAGLVTKPGAGIYGIPAYTMKGVYQEVQRHLGQSVNNYIIASRTAQGYEDFASITREERKEIVTRFLEYQSEMLKQRSVVEEHMDVMKEKWEQHRETRRIEKDAKKEKGKERLKEYTDGKDWAKDLHQLTHELAQNEADELEEAIRMSVQQTSRGDEDEDALIAKAIRASISALESDKRKSQDEDEALRSAVAASVAEASKHRPEGVDEDEYNRNLHEVLKKSVLEQR</sequence>
<dbReference type="PANTHER" id="PTHR48050">
    <property type="entry name" value="STEROL 3-BETA-GLUCOSYLTRANSFERASE"/>
    <property type="match status" value="1"/>
</dbReference>
<evidence type="ECO:0000313" key="5">
    <source>
        <dbReference type="EMBL" id="KAF2100516.1"/>
    </source>
</evidence>
<accession>A0A9P4ILW4</accession>
<evidence type="ECO:0000313" key="6">
    <source>
        <dbReference type="Proteomes" id="UP000799772"/>
    </source>
</evidence>
<dbReference type="FunFam" id="3.40.50.2000:FF:000009">
    <property type="entry name" value="Sterol 3-beta-glucosyltransferase UGT80A2"/>
    <property type="match status" value="1"/>
</dbReference>
<dbReference type="Gene3D" id="3.40.50.2000">
    <property type="entry name" value="Glycogen Phosphorylase B"/>
    <property type="match status" value="2"/>
</dbReference>
<dbReference type="GO" id="GO:0005975">
    <property type="term" value="P:carbohydrate metabolic process"/>
    <property type="evidence" value="ECO:0007669"/>
    <property type="project" value="InterPro"/>
</dbReference>
<evidence type="ECO:0000256" key="2">
    <source>
        <dbReference type="SAM" id="MobiDB-lite"/>
    </source>
</evidence>
<dbReference type="Proteomes" id="UP000799772">
    <property type="component" value="Unassembled WGS sequence"/>
</dbReference>
<dbReference type="PANTHER" id="PTHR48050:SF13">
    <property type="entry name" value="STEROL 3-BETA-GLUCOSYLTRANSFERASE UGT80A2"/>
    <property type="match status" value="1"/>
</dbReference>
<dbReference type="SUPFAM" id="SSF53756">
    <property type="entry name" value="UDP-Glycosyltransferase/glycogen phosphorylase"/>
    <property type="match status" value="1"/>
</dbReference>
<feature type="compositionally biased region" description="Polar residues" evidence="2">
    <location>
        <begin position="734"/>
        <end position="744"/>
    </location>
</feature>
<feature type="non-terminal residue" evidence="5">
    <location>
        <position position="1"/>
    </location>
</feature>
<protein>
    <submittedName>
        <fullName evidence="5">UDP-Glycosyltransferase/glycogen phosphorylase</fullName>
    </submittedName>
</protein>
<dbReference type="InterPro" id="IPR002213">
    <property type="entry name" value="UDP_glucos_trans"/>
</dbReference>
<dbReference type="Pfam" id="PF06722">
    <property type="entry name" value="EryCIII-like_C"/>
    <property type="match status" value="1"/>
</dbReference>
<feature type="domain" description="Erythromycin biosynthesis protein CIII-like C-terminal" evidence="4">
    <location>
        <begin position="420"/>
        <end position="523"/>
    </location>
</feature>
<dbReference type="FunFam" id="3.40.50.2000:FF:000100">
    <property type="entry name" value="Glycosyltransferase family 1 protein"/>
    <property type="match status" value="1"/>
</dbReference>
<dbReference type="Pfam" id="PF03033">
    <property type="entry name" value="Glyco_transf_28"/>
    <property type="match status" value="1"/>
</dbReference>
<keyword evidence="1" id="KW-0808">Transferase</keyword>
<reference evidence="5" key="1">
    <citation type="journal article" date="2020" name="Stud. Mycol.">
        <title>101 Dothideomycetes genomes: a test case for predicting lifestyles and emergence of pathogens.</title>
        <authorList>
            <person name="Haridas S."/>
            <person name="Albert R."/>
            <person name="Binder M."/>
            <person name="Bloem J."/>
            <person name="Labutti K."/>
            <person name="Salamov A."/>
            <person name="Andreopoulos B."/>
            <person name="Baker S."/>
            <person name="Barry K."/>
            <person name="Bills G."/>
            <person name="Bluhm B."/>
            <person name="Cannon C."/>
            <person name="Castanera R."/>
            <person name="Culley D."/>
            <person name="Daum C."/>
            <person name="Ezra D."/>
            <person name="Gonzalez J."/>
            <person name="Henrissat B."/>
            <person name="Kuo A."/>
            <person name="Liang C."/>
            <person name="Lipzen A."/>
            <person name="Lutzoni F."/>
            <person name="Magnuson J."/>
            <person name="Mondo S."/>
            <person name="Nolan M."/>
            <person name="Ohm R."/>
            <person name="Pangilinan J."/>
            <person name="Park H.-J."/>
            <person name="Ramirez L."/>
            <person name="Alfaro M."/>
            <person name="Sun H."/>
            <person name="Tritt A."/>
            <person name="Yoshinaga Y."/>
            <person name="Zwiers L.-H."/>
            <person name="Turgeon B."/>
            <person name="Goodwin S."/>
            <person name="Spatafora J."/>
            <person name="Crous P."/>
            <person name="Grigoriev I."/>
        </authorList>
    </citation>
    <scope>NUCLEOTIDE SEQUENCE</scope>
    <source>
        <strain evidence="5">CBS 133067</strain>
    </source>
</reference>
<comment type="caution">
    <text evidence="5">The sequence shown here is derived from an EMBL/GenBank/DDBJ whole genome shotgun (WGS) entry which is preliminary data.</text>
</comment>
<feature type="region of interest" description="Disordered" evidence="2">
    <location>
        <begin position="1025"/>
        <end position="1080"/>
    </location>
</feature>
<name>A0A9P4ILW4_9PEZI</name>
<dbReference type="EMBL" id="ML978124">
    <property type="protein sequence ID" value="KAF2100516.1"/>
    <property type="molecule type" value="Genomic_DNA"/>
</dbReference>
<evidence type="ECO:0000259" key="4">
    <source>
        <dbReference type="Pfam" id="PF06722"/>
    </source>
</evidence>
<proteinExistence type="predicted"/>
<dbReference type="InterPro" id="IPR010610">
    <property type="entry name" value="EryCIII-like_C"/>
</dbReference>
<feature type="region of interest" description="Disordered" evidence="2">
    <location>
        <begin position="1"/>
        <end position="20"/>
    </location>
</feature>
<dbReference type="CDD" id="cd03784">
    <property type="entry name" value="GT1_Gtf-like"/>
    <property type="match status" value="1"/>
</dbReference>
<feature type="compositionally biased region" description="Basic and acidic residues" evidence="2">
    <location>
        <begin position="1051"/>
        <end position="1080"/>
    </location>
</feature>
<evidence type="ECO:0000256" key="1">
    <source>
        <dbReference type="ARBA" id="ARBA00022679"/>
    </source>
</evidence>
<dbReference type="GO" id="GO:0016906">
    <property type="term" value="F:sterol 3-beta-glucosyltransferase activity"/>
    <property type="evidence" value="ECO:0007669"/>
    <property type="project" value="UniProtKB-ARBA"/>
</dbReference>
<dbReference type="AlphaFoldDB" id="A0A9P4ILW4"/>
<keyword evidence="6" id="KW-1185">Reference proteome</keyword>
<feature type="region of interest" description="Disordered" evidence="2">
    <location>
        <begin position="638"/>
        <end position="747"/>
    </location>
</feature>